<sequence length="186" mass="20371">MAAKQSKEKLALIGATEVFTRYGYGRTTMGDIAAKAGMSRPALYLVFSDKDAAFSRVIEHLDREELDSIAAVLPTLDGVEAKLLHACLSWGMRGVELAAVHPDAADLFDLRFPAVQQIYENFQALVAELIAGAPSLAKLDATPQELARTFVYAMRGFREAAADPDDMRRLITVHVRCFALAVTRRA</sequence>
<protein>
    <submittedName>
        <fullName evidence="6">TetR/AcrR family transcriptional regulator</fullName>
    </submittedName>
</protein>
<dbReference type="SUPFAM" id="SSF46689">
    <property type="entry name" value="Homeodomain-like"/>
    <property type="match status" value="1"/>
</dbReference>
<dbReference type="EMBL" id="JAGJCF010000013">
    <property type="protein sequence ID" value="MBP0617083.1"/>
    <property type="molecule type" value="Genomic_DNA"/>
</dbReference>
<dbReference type="PRINTS" id="PR00455">
    <property type="entry name" value="HTHTETR"/>
</dbReference>
<dbReference type="Pfam" id="PF00440">
    <property type="entry name" value="TetR_N"/>
    <property type="match status" value="1"/>
</dbReference>
<feature type="DNA-binding region" description="H-T-H motif" evidence="4">
    <location>
        <begin position="28"/>
        <end position="47"/>
    </location>
</feature>
<dbReference type="InterPro" id="IPR009057">
    <property type="entry name" value="Homeodomain-like_sf"/>
</dbReference>
<keyword evidence="3" id="KW-0804">Transcription</keyword>
<evidence type="ECO:0000313" key="7">
    <source>
        <dbReference type="Proteomes" id="UP000678276"/>
    </source>
</evidence>
<reference evidence="6 7" key="1">
    <citation type="submission" date="2021-04" db="EMBL/GenBank/DDBJ databases">
        <title>Whole genome sequence of Jiella sp. KSK16Y-1.</title>
        <authorList>
            <person name="Tuo L."/>
        </authorList>
    </citation>
    <scope>NUCLEOTIDE SEQUENCE [LARGE SCALE GENOMIC DNA]</scope>
    <source>
        <strain evidence="6 7">KSK16Y-1</strain>
    </source>
</reference>
<proteinExistence type="predicted"/>
<evidence type="ECO:0000256" key="4">
    <source>
        <dbReference type="PROSITE-ProRule" id="PRU00335"/>
    </source>
</evidence>
<dbReference type="PROSITE" id="PS50977">
    <property type="entry name" value="HTH_TETR_2"/>
    <property type="match status" value="1"/>
</dbReference>
<keyword evidence="2 4" id="KW-0238">DNA-binding</keyword>
<evidence type="ECO:0000256" key="1">
    <source>
        <dbReference type="ARBA" id="ARBA00023015"/>
    </source>
</evidence>
<dbReference type="Proteomes" id="UP000678276">
    <property type="component" value="Unassembled WGS sequence"/>
</dbReference>
<feature type="domain" description="HTH tetR-type" evidence="5">
    <location>
        <begin position="5"/>
        <end position="65"/>
    </location>
</feature>
<evidence type="ECO:0000259" key="5">
    <source>
        <dbReference type="PROSITE" id="PS50977"/>
    </source>
</evidence>
<dbReference type="PANTHER" id="PTHR47506:SF6">
    <property type="entry name" value="HTH-TYPE TRANSCRIPTIONAL REPRESSOR NEMR"/>
    <property type="match status" value="1"/>
</dbReference>
<keyword evidence="7" id="KW-1185">Reference proteome</keyword>
<evidence type="ECO:0000256" key="2">
    <source>
        <dbReference type="ARBA" id="ARBA00023125"/>
    </source>
</evidence>
<evidence type="ECO:0000256" key="3">
    <source>
        <dbReference type="ARBA" id="ARBA00023163"/>
    </source>
</evidence>
<accession>A0ABS4BJZ1</accession>
<dbReference type="RefSeq" id="WP_209595576.1">
    <property type="nucleotide sequence ID" value="NZ_JAGJCF010000013.1"/>
</dbReference>
<gene>
    <name evidence="6" type="ORF">J6595_15970</name>
</gene>
<evidence type="ECO:0000313" key="6">
    <source>
        <dbReference type="EMBL" id="MBP0617083.1"/>
    </source>
</evidence>
<keyword evidence="1" id="KW-0805">Transcription regulation</keyword>
<dbReference type="PANTHER" id="PTHR47506">
    <property type="entry name" value="TRANSCRIPTIONAL REGULATORY PROTEIN"/>
    <property type="match status" value="1"/>
</dbReference>
<name>A0ABS4BJZ1_9HYPH</name>
<comment type="caution">
    <text evidence="6">The sequence shown here is derived from an EMBL/GenBank/DDBJ whole genome shotgun (WGS) entry which is preliminary data.</text>
</comment>
<dbReference type="InterPro" id="IPR001647">
    <property type="entry name" value="HTH_TetR"/>
</dbReference>
<organism evidence="6 7">
    <name type="scientific">Jiella mangrovi</name>
    <dbReference type="NCBI Taxonomy" id="2821407"/>
    <lineage>
        <taxon>Bacteria</taxon>
        <taxon>Pseudomonadati</taxon>
        <taxon>Pseudomonadota</taxon>
        <taxon>Alphaproteobacteria</taxon>
        <taxon>Hyphomicrobiales</taxon>
        <taxon>Aurantimonadaceae</taxon>
        <taxon>Jiella</taxon>
    </lineage>
</organism>
<dbReference type="Gene3D" id="1.10.357.10">
    <property type="entry name" value="Tetracycline Repressor, domain 2"/>
    <property type="match status" value="1"/>
</dbReference>